<reference evidence="3" key="1">
    <citation type="journal article" date="2021" name="Genome Biol. Evol.">
        <title>A High-Quality Reference Genome for a Parasitic Bivalve with Doubly Uniparental Inheritance (Bivalvia: Unionida).</title>
        <authorList>
            <person name="Smith C.H."/>
        </authorList>
    </citation>
    <scope>NUCLEOTIDE SEQUENCE</scope>
    <source>
        <strain evidence="3">CHS0354</strain>
    </source>
</reference>
<dbReference type="PROSITE" id="PS50088">
    <property type="entry name" value="ANK_REPEAT"/>
    <property type="match status" value="5"/>
</dbReference>
<dbReference type="InterPro" id="IPR002110">
    <property type="entry name" value="Ankyrin_rpt"/>
</dbReference>
<dbReference type="CDD" id="cd00063">
    <property type="entry name" value="FN3"/>
    <property type="match status" value="1"/>
</dbReference>
<evidence type="ECO:0000313" key="4">
    <source>
        <dbReference type="Proteomes" id="UP001195483"/>
    </source>
</evidence>
<feature type="repeat" description="ANK" evidence="1">
    <location>
        <begin position="148"/>
        <end position="180"/>
    </location>
</feature>
<dbReference type="GO" id="GO:0005634">
    <property type="term" value="C:nucleus"/>
    <property type="evidence" value="ECO:0007669"/>
    <property type="project" value="TreeGrafter"/>
</dbReference>
<evidence type="ECO:0000259" key="2">
    <source>
        <dbReference type="PROSITE" id="PS50853"/>
    </source>
</evidence>
<dbReference type="Pfam" id="PF00041">
    <property type="entry name" value="fn3"/>
    <property type="match status" value="1"/>
</dbReference>
<dbReference type="Gene3D" id="2.60.40.10">
    <property type="entry name" value="Immunoglobulins"/>
    <property type="match status" value="1"/>
</dbReference>
<reference evidence="3" key="3">
    <citation type="submission" date="2023-05" db="EMBL/GenBank/DDBJ databases">
        <authorList>
            <person name="Smith C.H."/>
        </authorList>
    </citation>
    <scope>NUCLEOTIDE SEQUENCE</scope>
    <source>
        <strain evidence="3">CHS0354</strain>
        <tissue evidence="3">Mantle</tissue>
    </source>
</reference>
<dbReference type="AlphaFoldDB" id="A0AAE0W0I1"/>
<dbReference type="GO" id="GO:0042981">
    <property type="term" value="P:regulation of apoptotic process"/>
    <property type="evidence" value="ECO:0007669"/>
    <property type="project" value="TreeGrafter"/>
</dbReference>
<feature type="repeat" description="ANK" evidence="1">
    <location>
        <begin position="181"/>
        <end position="213"/>
    </location>
</feature>
<dbReference type="SUPFAM" id="SSF48403">
    <property type="entry name" value="Ankyrin repeat"/>
    <property type="match status" value="1"/>
</dbReference>
<accession>A0AAE0W0I1</accession>
<dbReference type="InterPro" id="IPR013783">
    <property type="entry name" value="Ig-like_fold"/>
</dbReference>
<dbReference type="PROSITE" id="PS50853">
    <property type="entry name" value="FN3"/>
    <property type="match status" value="1"/>
</dbReference>
<dbReference type="SMART" id="SM00248">
    <property type="entry name" value="ANK"/>
    <property type="match status" value="6"/>
</dbReference>
<keyword evidence="1" id="KW-0040">ANK repeat</keyword>
<dbReference type="SMART" id="SM00060">
    <property type="entry name" value="FN3"/>
    <property type="match status" value="1"/>
</dbReference>
<proteinExistence type="predicted"/>
<dbReference type="Gene3D" id="1.25.40.20">
    <property type="entry name" value="Ankyrin repeat-containing domain"/>
    <property type="match status" value="2"/>
</dbReference>
<organism evidence="3 4">
    <name type="scientific">Potamilus streckersoni</name>
    <dbReference type="NCBI Taxonomy" id="2493646"/>
    <lineage>
        <taxon>Eukaryota</taxon>
        <taxon>Metazoa</taxon>
        <taxon>Spiralia</taxon>
        <taxon>Lophotrochozoa</taxon>
        <taxon>Mollusca</taxon>
        <taxon>Bivalvia</taxon>
        <taxon>Autobranchia</taxon>
        <taxon>Heteroconchia</taxon>
        <taxon>Palaeoheterodonta</taxon>
        <taxon>Unionida</taxon>
        <taxon>Unionoidea</taxon>
        <taxon>Unionidae</taxon>
        <taxon>Ambleminae</taxon>
        <taxon>Lampsilini</taxon>
        <taxon>Potamilus</taxon>
    </lineage>
</organism>
<feature type="repeat" description="ANK" evidence="1">
    <location>
        <begin position="282"/>
        <end position="314"/>
    </location>
</feature>
<comment type="caution">
    <text evidence="3">The sequence shown here is derived from an EMBL/GenBank/DDBJ whole genome shotgun (WGS) entry which is preliminary data.</text>
</comment>
<protein>
    <recommendedName>
        <fullName evidence="2">Fibronectin type-III domain-containing protein</fullName>
    </recommendedName>
</protein>
<dbReference type="InterPro" id="IPR003961">
    <property type="entry name" value="FN3_dom"/>
</dbReference>
<dbReference type="InterPro" id="IPR036116">
    <property type="entry name" value="FN3_sf"/>
</dbReference>
<reference evidence="3" key="2">
    <citation type="journal article" date="2021" name="Genome Biol. Evol.">
        <title>Developing a high-quality reference genome for a parasitic bivalve with doubly uniparental inheritance (Bivalvia: Unionida).</title>
        <authorList>
            <person name="Smith C.H."/>
        </authorList>
    </citation>
    <scope>NUCLEOTIDE SEQUENCE</scope>
    <source>
        <strain evidence="3">CHS0354</strain>
        <tissue evidence="3">Mantle</tissue>
    </source>
</reference>
<sequence length="348" mass="39196">MESDAGPNNPVLPRPPPPIVGKVTHYSIELYWDETLRKAYEDVNIKQEGRIRICLQEQDKHGNWGNIYSGYGKSHTVTGLDPSTEYRYRMRFMNNKGNGDWSPHVVVSTTKEPLNGEHLHRAIIRQDLAEIERVIESGDVQIDVPDKYGFNGLMQASQKGFIDIVELLLKYGADVNAQNDAGKTALMLSCFAGQLDVVKLLREKGARYDVYDKGGSTALHWAVDGQNNKLVEWMIKDGADVNIKDHNSHWTPLLRCAAVSGNRDVALTLLMAGADINARDKDGKTALMIAIINNHQHLMELLLKRNADLLIKNEYGKTAYDMAISMEKRMIVKSLTEHLEKQGIKMHY</sequence>
<dbReference type="PROSITE" id="PS50297">
    <property type="entry name" value="ANK_REP_REGION"/>
    <property type="match status" value="4"/>
</dbReference>
<dbReference type="PANTHER" id="PTHR24183">
    <property type="entry name" value="FIBRONECTIN TYPE 3 AND ANKYRIN REPEAT DOMAINS PROTEIN 1"/>
    <property type="match status" value="1"/>
</dbReference>
<feature type="repeat" description="ANK" evidence="1">
    <location>
        <begin position="214"/>
        <end position="246"/>
    </location>
</feature>
<dbReference type="Proteomes" id="UP001195483">
    <property type="component" value="Unassembled WGS sequence"/>
</dbReference>
<gene>
    <name evidence="3" type="ORF">CHS0354_014649</name>
</gene>
<feature type="repeat" description="ANK" evidence="1">
    <location>
        <begin position="254"/>
        <end position="281"/>
    </location>
</feature>
<dbReference type="EMBL" id="JAEAOA010000900">
    <property type="protein sequence ID" value="KAK3595830.1"/>
    <property type="molecule type" value="Genomic_DNA"/>
</dbReference>
<dbReference type="InterPro" id="IPR036770">
    <property type="entry name" value="Ankyrin_rpt-contain_sf"/>
</dbReference>
<dbReference type="PANTHER" id="PTHR24183:SF1">
    <property type="entry name" value="FIBRONECTIN TYPE 3 AND ANKYRIN REPEAT DOMAINS PROTEIN 1"/>
    <property type="match status" value="1"/>
</dbReference>
<dbReference type="SUPFAM" id="SSF49265">
    <property type="entry name" value="Fibronectin type III"/>
    <property type="match status" value="1"/>
</dbReference>
<feature type="domain" description="Fibronectin type-III" evidence="2">
    <location>
        <begin position="14"/>
        <end position="113"/>
    </location>
</feature>
<keyword evidence="4" id="KW-1185">Reference proteome</keyword>
<name>A0AAE0W0I1_9BIVA</name>
<evidence type="ECO:0000313" key="3">
    <source>
        <dbReference type="EMBL" id="KAK3595830.1"/>
    </source>
</evidence>
<evidence type="ECO:0000256" key="1">
    <source>
        <dbReference type="PROSITE-ProRule" id="PRU00023"/>
    </source>
</evidence>
<dbReference type="Pfam" id="PF12796">
    <property type="entry name" value="Ank_2"/>
    <property type="match status" value="2"/>
</dbReference>